<sequence>MVEDKELKELLPPLRWYTLAKEQVISNGYRLDASAYDIGAMDALSRVHHNPYGWVYLWSKKGLVEDAYVGGRFKRIYTENKNDIPFFLPSDIENVYPSPSKYISAKTVAPLDDLRVNKGMLLVSVSGTIGKTSLVSKKMDKQVFSHDLLRVTFQGSYDLGYVYAYLNTEVGLKLLQSNNYGAVIDHIEPIHLMRLPIPNAPEEIKRSIHEAVVASYDLRDQSNDLIDEAQRLLYDALGLSAKMELTPQYYTPDAGFRCFTVKHEELNNRFDASYHVPEVKEILFLIAQNAAEVTTLGDPRVSKEIILPGRFKRIYVEKGKGVPFFGGKQLLQLDPSGDKYLSLNNHGDRIDQELSIKKNMCLVSCSGTIGKVQIAPRHWNGWAINQHVMRVIPASDEIAGYIYSWLSSPYCFPLIVRNNYGAVIDEIDDKQLAEVSIPLLTDKAVQSRINNLVLEANALRYKAYLKEQDALQQMEKVLRR</sequence>
<feature type="domain" description="Type I restriction modification DNA specificity" evidence="4">
    <location>
        <begin position="352"/>
        <end position="439"/>
    </location>
</feature>
<evidence type="ECO:0000256" key="3">
    <source>
        <dbReference type="ARBA" id="ARBA00023125"/>
    </source>
</evidence>
<dbReference type="InterPro" id="IPR000055">
    <property type="entry name" value="Restrct_endonuc_typeI_TRD"/>
</dbReference>
<dbReference type="PANTHER" id="PTHR30408:SF12">
    <property type="entry name" value="TYPE I RESTRICTION ENZYME MJAVIII SPECIFICITY SUBUNIT"/>
    <property type="match status" value="1"/>
</dbReference>
<dbReference type="Gene3D" id="3.90.220.20">
    <property type="entry name" value="DNA methylase specificity domains"/>
    <property type="match status" value="2"/>
</dbReference>
<keyword evidence="6" id="KW-1185">Reference proteome</keyword>
<dbReference type="PANTHER" id="PTHR30408">
    <property type="entry name" value="TYPE-1 RESTRICTION ENZYME ECOKI SPECIFICITY PROTEIN"/>
    <property type="match status" value="1"/>
</dbReference>
<proteinExistence type="inferred from homology"/>
<comment type="caution">
    <text evidence="5">The sequence shown here is derived from an EMBL/GenBank/DDBJ whole genome shotgun (WGS) entry which is preliminary data.</text>
</comment>
<comment type="similarity">
    <text evidence="1">Belongs to the type-I restriction system S methylase family.</text>
</comment>
<organism evidence="5 6">
    <name type="scientific">Porphyromonas pasteri</name>
    <dbReference type="NCBI Taxonomy" id="1583331"/>
    <lineage>
        <taxon>Bacteria</taxon>
        <taxon>Pseudomonadati</taxon>
        <taxon>Bacteroidota</taxon>
        <taxon>Bacteroidia</taxon>
        <taxon>Bacteroidales</taxon>
        <taxon>Porphyromonadaceae</taxon>
        <taxon>Porphyromonas</taxon>
    </lineage>
</organism>
<evidence type="ECO:0000259" key="4">
    <source>
        <dbReference type="Pfam" id="PF01420"/>
    </source>
</evidence>
<dbReference type="Pfam" id="PF01420">
    <property type="entry name" value="Methylase_S"/>
    <property type="match status" value="1"/>
</dbReference>
<gene>
    <name evidence="5" type="ORF">GCM10007088_13160</name>
</gene>
<dbReference type="RefSeq" id="WP_229770827.1">
    <property type="nucleotide sequence ID" value="NZ_BMPU01000004.1"/>
</dbReference>
<evidence type="ECO:0000256" key="1">
    <source>
        <dbReference type="ARBA" id="ARBA00010923"/>
    </source>
</evidence>
<evidence type="ECO:0000313" key="5">
    <source>
        <dbReference type="EMBL" id="GGM55701.1"/>
    </source>
</evidence>
<keyword evidence="2" id="KW-0680">Restriction system</keyword>
<dbReference type="EMBL" id="BMPU01000004">
    <property type="protein sequence ID" value="GGM55701.1"/>
    <property type="molecule type" value="Genomic_DNA"/>
</dbReference>
<dbReference type="InterPro" id="IPR052021">
    <property type="entry name" value="Type-I_RS_S_subunit"/>
</dbReference>
<reference evidence="6" key="1">
    <citation type="journal article" date="2019" name="Int. J. Syst. Evol. Microbiol.">
        <title>The Global Catalogue of Microorganisms (GCM) 10K type strain sequencing project: providing services to taxonomists for standard genome sequencing and annotation.</title>
        <authorList>
            <consortium name="The Broad Institute Genomics Platform"/>
            <consortium name="The Broad Institute Genome Sequencing Center for Infectious Disease"/>
            <person name="Wu L."/>
            <person name="Ma J."/>
        </authorList>
    </citation>
    <scope>NUCLEOTIDE SEQUENCE [LARGE SCALE GENOMIC DNA]</scope>
    <source>
        <strain evidence="6">JCM 30531</strain>
    </source>
</reference>
<dbReference type="InterPro" id="IPR044946">
    <property type="entry name" value="Restrct_endonuc_typeI_TRD_sf"/>
</dbReference>
<name>A0ABQ2H927_9PORP</name>
<protein>
    <recommendedName>
        <fullName evidence="4">Type I restriction modification DNA specificity domain-containing protein</fullName>
    </recommendedName>
</protein>
<keyword evidence="3" id="KW-0238">DNA-binding</keyword>
<dbReference type="Proteomes" id="UP000653477">
    <property type="component" value="Unassembled WGS sequence"/>
</dbReference>
<evidence type="ECO:0000256" key="2">
    <source>
        <dbReference type="ARBA" id="ARBA00022747"/>
    </source>
</evidence>
<accession>A0ABQ2H927</accession>
<dbReference type="SUPFAM" id="SSF116734">
    <property type="entry name" value="DNA methylase specificity domain"/>
    <property type="match status" value="2"/>
</dbReference>
<evidence type="ECO:0000313" key="6">
    <source>
        <dbReference type="Proteomes" id="UP000653477"/>
    </source>
</evidence>